<proteinExistence type="predicted"/>
<protein>
    <recommendedName>
        <fullName evidence="3">DUF2591 domain-containing protein</fullName>
    </recommendedName>
</protein>
<dbReference type="PATRIC" id="fig|1002364.3.peg.2142"/>
<name>G9Y710_HAFAL</name>
<dbReference type="AlphaFoldDB" id="G9Y710"/>
<dbReference type="RefSeq" id="WP_004092472.1">
    <property type="nucleotide sequence ID" value="NZ_JH417519.1"/>
</dbReference>
<reference evidence="1 2" key="1">
    <citation type="submission" date="2011-08" db="EMBL/GenBank/DDBJ databases">
        <authorList>
            <person name="Weinstock G."/>
            <person name="Sodergren E."/>
            <person name="Clifton S."/>
            <person name="Fulton L."/>
            <person name="Fulton B."/>
            <person name="Courtney L."/>
            <person name="Fronick C."/>
            <person name="Harrison M."/>
            <person name="Strong C."/>
            <person name="Farmer C."/>
            <person name="Delahaunty K."/>
            <person name="Markovic C."/>
            <person name="Hall O."/>
            <person name="Minx P."/>
            <person name="Tomlinson C."/>
            <person name="Mitreva M."/>
            <person name="Hou S."/>
            <person name="Chen J."/>
            <person name="Wollam A."/>
            <person name="Pepin K.H."/>
            <person name="Johnson M."/>
            <person name="Bhonagiri V."/>
            <person name="Zhang X."/>
            <person name="Suruliraj S."/>
            <person name="Warren W."/>
            <person name="Chinwalla A."/>
            <person name="Mardis E.R."/>
            <person name="Wilson R.K."/>
        </authorList>
    </citation>
    <scope>NUCLEOTIDE SEQUENCE [LARGE SCALE GENOMIC DNA]</scope>
    <source>
        <strain evidence="1 2">ATCC 51873</strain>
    </source>
</reference>
<gene>
    <name evidence="1" type="ORF">HMPREF0454_02361</name>
</gene>
<dbReference type="Pfam" id="PF10765">
    <property type="entry name" value="Phage_P22_NinX"/>
    <property type="match status" value="1"/>
</dbReference>
<dbReference type="EMBL" id="AGCI01000050">
    <property type="protein sequence ID" value="EHM42522.1"/>
    <property type="molecule type" value="Genomic_DNA"/>
</dbReference>
<comment type="caution">
    <text evidence="1">The sequence shown here is derived from an EMBL/GenBank/DDBJ whole genome shotgun (WGS) entry which is preliminary data.</text>
</comment>
<dbReference type="HOGENOM" id="CLU_144053_0_0_6"/>
<accession>G9Y710</accession>
<evidence type="ECO:0000313" key="1">
    <source>
        <dbReference type="EMBL" id="EHM42522.1"/>
    </source>
</evidence>
<evidence type="ECO:0000313" key="2">
    <source>
        <dbReference type="Proteomes" id="UP000005959"/>
    </source>
</evidence>
<dbReference type="InterPro" id="IPR019701">
    <property type="entry name" value="Phage_P22_NinX"/>
</dbReference>
<sequence length="119" mass="13492">MTDYSKISADEINLLIATSRNYSKMSDFEINKLVAISRHPELKDWICFDISGRAVFVINDGKLSRAQHGFSFTSCPSDAWPILKEYCIDINWDGDSDSEPLRDAMIVYLMMKESDSAQG</sequence>
<evidence type="ECO:0008006" key="3">
    <source>
        <dbReference type="Google" id="ProtNLM"/>
    </source>
</evidence>
<organism evidence="1 2">
    <name type="scientific">Hafnia alvei ATCC 51873</name>
    <dbReference type="NCBI Taxonomy" id="1002364"/>
    <lineage>
        <taxon>Bacteria</taxon>
        <taxon>Pseudomonadati</taxon>
        <taxon>Pseudomonadota</taxon>
        <taxon>Gammaproteobacteria</taxon>
        <taxon>Enterobacterales</taxon>
        <taxon>Hafniaceae</taxon>
        <taxon>Hafnia</taxon>
    </lineage>
</organism>
<dbReference type="Proteomes" id="UP000005959">
    <property type="component" value="Unassembled WGS sequence"/>
</dbReference>